<dbReference type="STRING" id="320787.CA2015_0510"/>
<dbReference type="RefSeq" id="WP_048640464.1">
    <property type="nucleotide sequence ID" value="NZ_CAXBGM010000019.1"/>
</dbReference>
<proteinExistence type="predicted"/>
<dbReference type="PROSITE" id="PS50943">
    <property type="entry name" value="HTH_CROC1"/>
    <property type="match status" value="1"/>
</dbReference>
<protein>
    <submittedName>
        <fullName evidence="2">XRE family transcriptional regulator</fullName>
    </submittedName>
</protein>
<dbReference type="PATRIC" id="fig|320787.5.peg.568"/>
<dbReference type="AlphaFoldDB" id="A0A0H4PB46"/>
<dbReference type="CDD" id="cd00093">
    <property type="entry name" value="HTH_XRE"/>
    <property type="match status" value="1"/>
</dbReference>
<name>A0A0H4PB46_9BACT</name>
<dbReference type="SMART" id="SM00530">
    <property type="entry name" value="HTH_XRE"/>
    <property type="match status" value="1"/>
</dbReference>
<dbReference type="SUPFAM" id="SSF47413">
    <property type="entry name" value="lambda repressor-like DNA-binding domains"/>
    <property type="match status" value="1"/>
</dbReference>
<evidence type="ECO:0000313" key="2">
    <source>
        <dbReference type="EMBL" id="AKP49978.1"/>
    </source>
</evidence>
<dbReference type="Proteomes" id="UP000036520">
    <property type="component" value="Chromosome"/>
</dbReference>
<reference evidence="2 3" key="1">
    <citation type="submission" date="2015-07" db="EMBL/GenBank/DDBJ databases">
        <authorList>
            <person name="Kim K.M."/>
        </authorList>
    </citation>
    <scope>NUCLEOTIDE SEQUENCE [LARGE SCALE GENOMIC DNA]</scope>
    <source>
        <strain evidence="2 3">KCTC 12363</strain>
    </source>
</reference>
<sequence>MLKPIKTSKDHDNYLARAYELMQLDLKPNSKESDELEVLSILIEAYEKTKYPIESPNPIEAILFRIDQLGMSKSELSKLLGSRSRASEILKGKRKLSITMIRKLNQELGISAQTLIQDYEMVDG</sequence>
<dbReference type="InterPro" id="IPR039060">
    <property type="entry name" value="Antitox_HigA"/>
</dbReference>
<dbReference type="PANTHER" id="PTHR40455">
    <property type="entry name" value="ANTITOXIN HIGA"/>
    <property type="match status" value="1"/>
</dbReference>
<dbReference type="OrthoDB" id="9796786at2"/>
<evidence type="ECO:0000259" key="1">
    <source>
        <dbReference type="PROSITE" id="PS50943"/>
    </source>
</evidence>
<dbReference type="PANTHER" id="PTHR40455:SF1">
    <property type="entry name" value="ANTITOXIN HIGA"/>
    <property type="match status" value="1"/>
</dbReference>
<keyword evidence="3" id="KW-1185">Reference proteome</keyword>
<accession>A0A0H4PB46</accession>
<dbReference type="EMBL" id="CP012040">
    <property type="protein sequence ID" value="AKP49978.1"/>
    <property type="molecule type" value="Genomic_DNA"/>
</dbReference>
<dbReference type="KEGG" id="camu:CA2015_0510"/>
<dbReference type="GO" id="GO:0006355">
    <property type="term" value="P:regulation of DNA-templated transcription"/>
    <property type="evidence" value="ECO:0007669"/>
    <property type="project" value="InterPro"/>
</dbReference>
<dbReference type="Gene3D" id="1.10.260.40">
    <property type="entry name" value="lambda repressor-like DNA-binding domains"/>
    <property type="match status" value="1"/>
</dbReference>
<dbReference type="Pfam" id="PF01381">
    <property type="entry name" value="HTH_3"/>
    <property type="match status" value="1"/>
</dbReference>
<organism evidence="2 3">
    <name type="scientific">Cyclobacterium amurskyense</name>
    <dbReference type="NCBI Taxonomy" id="320787"/>
    <lineage>
        <taxon>Bacteria</taxon>
        <taxon>Pseudomonadati</taxon>
        <taxon>Bacteroidota</taxon>
        <taxon>Cytophagia</taxon>
        <taxon>Cytophagales</taxon>
        <taxon>Cyclobacteriaceae</taxon>
        <taxon>Cyclobacterium</taxon>
    </lineage>
</organism>
<dbReference type="InterPro" id="IPR010982">
    <property type="entry name" value="Lambda_DNA-bd_dom_sf"/>
</dbReference>
<feature type="domain" description="HTH cro/C1-type" evidence="1">
    <location>
        <begin position="68"/>
        <end position="115"/>
    </location>
</feature>
<evidence type="ECO:0000313" key="3">
    <source>
        <dbReference type="Proteomes" id="UP000036520"/>
    </source>
</evidence>
<dbReference type="InterPro" id="IPR001387">
    <property type="entry name" value="Cro/C1-type_HTH"/>
</dbReference>
<dbReference type="GO" id="GO:0001046">
    <property type="term" value="F:core promoter sequence-specific DNA binding"/>
    <property type="evidence" value="ECO:0007669"/>
    <property type="project" value="TreeGrafter"/>
</dbReference>
<gene>
    <name evidence="2" type="ORF">CA2015_0510</name>
</gene>